<name>A0A9Q9UWQ0_MOOP1</name>
<dbReference type="AlphaFoldDB" id="A0A9Q9UWQ0"/>
<evidence type="ECO:0000313" key="2">
    <source>
        <dbReference type="EMBL" id="WAN70083.1"/>
    </source>
</evidence>
<organism evidence="2">
    <name type="scientific">Moorena producens (strain JHB)</name>
    <dbReference type="NCBI Taxonomy" id="1454205"/>
    <lineage>
        <taxon>Bacteria</taxon>
        <taxon>Bacillati</taxon>
        <taxon>Cyanobacteriota</taxon>
        <taxon>Cyanophyceae</taxon>
        <taxon>Coleofasciculales</taxon>
        <taxon>Coleofasciculaceae</taxon>
        <taxon>Moorena</taxon>
    </lineage>
</organism>
<proteinExistence type="predicted"/>
<dbReference type="EMBL" id="CP017708">
    <property type="protein sequence ID" value="WAN70083.1"/>
    <property type="molecule type" value="Genomic_DNA"/>
</dbReference>
<accession>A0A9Q9UWQ0</accession>
<feature type="compositionally biased region" description="Polar residues" evidence="1">
    <location>
        <begin position="11"/>
        <end position="20"/>
    </location>
</feature>
<reference evidence="2" key="2">
    <citation type="submission" date="2022-10" db="EMBL/GenBank/DDBJ databases">
        <authorList>
            <person name="Ngo T.-E."/>
        </authorList>
    </citation>
    <scope>NUCLEOTIDE SEQUENCE</scope>
    <source>
        <strain evidence="2">JHB</strain>
    </source>
</reference>
<protein>
    <submittedName>
        <fullName evidence="2">Uncharacterized protein</fullName>
    </submittedName>
</protein>
<sequence length="84" mass="9240">MGISKPVAPHTSHTSLSFPTPDSRLPTPDSRLPTPDSRLPTPDSRLPTPYFCKTSRGKIEKNSSVVGSLWGTLFSLFRSREINS</sequence>
<evidence type="ECO:0000256" key="1">
    <source>
        <dbReference type="SAM" id="MobiDB-lite"/>
    </source>
</evidence>
<feature type="region of interest" description="Disordered" evidence="1">
    <location>
        <begin position="1"/>
        <end position="52"/>
    </location>
</feature>
<reference evidence="2" key="1">
    <citation type="journal article" date="2017" name="Proc. Natl. Acad. Sci. U.S.A.">
        <title>Comparative genomics uncovers the prolific and distinctive metabolic potential of the cyanobacterial genus Moorea.</title>
        <authorList>
            <person name="Leao T."/>
            <person name="Castelao G."/>
            <person name="Korobeynikov A."/>
            <person name="Monroe E.A."/>
            <person name="Podell S."/>
            <person name="Glukhov E."/>
            <person name="Allen E.E."/>
            <person name="Gerwick W.H."/>
            <person name="Gerwick L."/>
        </authorList>
    </citation>
    <scope>NUCLEOTIDE SEQUENCE</scope>
    <source>
        <strain evidence="2">JHB</strain>
    </source>
</reference>
<gene>
    <name evidence="2" type="ORF">BJP36_39155</name>
</gene>
<dbReference type="Proteomes" id="UP000176944">
    <property type="component" value="Chromosome"/>
</dbReference>